<keyword evidence="9" id="KW-1185">Reference proteome</keyword>
<evidence type="ECO:0000256" key="4">
    <source>
        <dbReference type="ARBA" id="ARBA00022807"/>
    </source>
</evidence>
<sequence length="293" mass="33340">MSSELQSINTCQDGNGEDVTDARGLTIFNKPSVQSPYLSVYVDSDEYNMKHSKRGKCLIFNNKDFEMHTRLNERKGTERDAEQLYHCFRALDFDVVLYRNLTVKEMRNELEKVSREDHSDRDCFVCCILSHGENGLVYGRDGKFPNDMIFSPFTGNVCSTLAGKPKIFFIQACQGDKLDKGVVVAQGRDIADAASQFFKIPSHADFLICYSTVPGFYSWRNTSNGSWFIQALCNVLKSHAKNTDLQSLMTIVNRKVAYEFESCVPTDPGMDKMKQVPCITSMLTRKIYFRPKV</sequence>
<dbReference type="PROSITE" id="PS01121">
    <property type="entry name" value="CASPASE_HIS"/>
    <property type="match status" value="1"/>
</dbReference>
<dbReference type="InterPro" id="IPR002398">
    <property type="entry name" value="Pept_C14"/>
</dbReference>
<dbReference type="InterPro" id="IPR033139">
    <property type="entry name" value="Caspase_cys_AS"/>
</dbReference>
<evidence type="ECO:0000259" key="7">
    <source>
        <dbReference type="PROSITE" id="PS50207"/>
    </source>
</evidence>
<dbReference type="CDD" id="cd00032">
    <property type="entry name" value="CASc"/>
    <property type="match status" value="1"/>
</dbReference>
<evidence type="ECO:0000313" key="10">
    <source>
        <dbReference type="RefSeq" id="XP_013791160.1"/>
    </source>
</evidence>
<feature type="domain" description="Caspase family p10" evidence="7">
    <location>
        <begin position="196"/>
        <end position="291"/>
    </location>
</feature>
<dbReference type="SUPFAM" id="SSF52129">
    <property type="entry name" value="Caspase-like"/>
    <property type="match status" value="1"/>
</dbReference>
<dbReference type="GeneID" id="106475009"/>
<evidence type="ECO:0000256" key="2">
    <source>
        <dbReference type="ARBA" id="ARBA00022670"/>
    </source>
</evidence>
<dbReference type="PANTHER" id="PTHR10454">
    <property type="entry name" value="CASPASE"/>
    <property type="match status" value="1"/>
</dbReference>
<dbReference type="RefSeq" id="XP_013791160.1">
    <property type="nucleotide sequence ID" value="XM_013935706.2"/>
</dbReference>
<dbReference type="Gene3D" id="3.40.50.1460">
    <property type="match status" value="1"/>
</dbReference>
<gene>
    <name evidence="10" type="primary">LOC106475009</name>
</gene>
<dbReference type="PROSITE" id="PS50208">
    <property type="entry name" value="CASPASE_P20"/>
    <property type="match status" value="1"/>
</dbReference>
<proteinExistence type="inferred from homology"/>
<comment type="similarity">
    <text evidence="1 6">Belongs to the peptidase C14A family.</text>
</comment>
<evidence type="ECO:0000256" key="5">
    <source>
        <dbReference type="ARBA" id="ARBA00023145"/>
    </source>
</evidence>
<keyword evidence="5" id="KW-0865">Zymogen</keyword>
<dbReference type="SMART" id="SM00115">
    <property type="entry name" value="CASc"/>
    <property type="match status" value="1"/>
</dbReference>
<keyword evidence="3" id="KW-0378">Hydrolase</keyword>
<dbReference type="InterPro" id="IPR001309">
    <property type="entry name" value="Pept_C14_p20"/>
</dbReference>
<dbReference type="Proteomes" id="UP000694941">
    <property type="component" value="Unplaced"/>
</dbReference>
<evidence type="ECO:0000313" key="9">
    <source>
        <dbReference type="Proteomes" id="UP000694941"/>
    </source>
</evidence>
<keyword evidence="4" id="KW-0788">Thiol protease</keyword>
<organism evidence="9 10">
    <name type="scientific">Limulus polyphemus</name>
    <name type="common">Atlantic horseshoe crab</name>
    <dbReference type="NCBI Taxonomy" id="6850"/>
    <lineage>
        <taxon>Eukaryota</taxon>
        <taxon>Metazoa</taxon>
        <taxon>Ecdysozoa</taxon>
        <taxon>Arthropoda</taxon>
        <taxon>Chelicerata</taxon>
        <taxon>Merostomata</taxon>
        <taxon>Xiphosura</taxon>
        <taxon>Limulidae</taxon>
        <taxon>Limulus</taxon>
    </lineage>
</organism>
<dbReference type="InterPro" id="IPR015917">
    <property type="entry name" value="Pept_C14A"/>
</dbReference>
<protein>
    <submittedName>
        <fullName evidence="10">Caspase-like</fullName>
    </submittedName>
</protein>
<accession>A0ABM1BYM5</accession>
<name>A0ABM1BYM5_LIMPO</name>
<dbReference type="PRINTS" id="PR00376">
    <property type="entry name" value="IL1BCENZYME"/>
</dbReference>
<dbReference type="InterPro" id="IPR016129">
    <property type="entry name" value="Caspase_his_AS"/>
</dbReference>
<evidence type="ECO:0000256" key="6">
    <source>
        <dbReference type="RuleBase" id="RU003971"/>
    </source>
</evidence>
<evidence type="ECO:0000256" key="3">
    <source>
        <dbReference type="ARBA" id="ARBA00022801"/>
    </source>
</evidence>
<keyword evidence="2" id="KW-0645">Protease</keyword>
<evidence type="ECO:0000259" key="8">
    <source>
        <dbReference type="PROSITE" id="PS50208"/>
    </source>
</evidence>
<feature type="domain" description="Caspase family p20" evidence="8">
    <location>
        <begin position="53"/>
        <end position="177"/>
    </location>
</feature>
<dbReference type="InterPro" id="IPR011600">
    <property type="entry name" value="Pept_C14_caspase"/>
</dbReference>
<dbReference type="PROSITE" id="PS01122">
    <property type="entry name" value="CASPASE_CYS"/>
    <property type="match status" value="1"/>
</dbReference>
<dbReference type="Pfam" id="PF00656">
    <property type="entry name" value="Peptidase_C14"/>
    <property type="match status" value="1"/>
</dbReference>
<dbReference type="PANTHER" id="PTHR10454:SF232">
    <property type="entry name" value="AT03047P-RELATED"/>
    <property type="match status" value="1"/>
</dbReference>
<dbReference type="PROSITE" id="PS50207">
    <property type="entry name" value="CASPASE_P10"/>
    <property type="match status" value="1"/>
</dbReference>
<evidence type="ECO:0000256" key="1">
    <source>
        <dbReference type="ARBA" id="ARBA00010134"/>
    </source>
</evidence>
<dbReference type="InterPro" id="IPR029030">
    <property type="entry name" value="Caspase-like_dom_sf"/>
</dbReference>
<reference evidence="10" key="1">
    <citation type="submission" date="2025-08" db="UniProtKB">
        <authorList>
            <consortium name="RefSeq"/>
        </authorList>
    </citation>
    <scope>IDENTIFICATION</scope>
    <source>
        <tissue evidence="10">Muscle</tissue>
    </source>
</reference>
<dbReference type="InterPro" id="IPR002138">
    <property type="entry name" value="Pept_C14_p10"/>
</dbReference>